<dbReference type="Proteomes" id="UP000464378">
    <property type="component" value="Chromosome"/>
</dbReference>
<name>A0A6C2YNU7_9BACT</name>
<dbReference type="KEGG" id="tim:GMBLW1_08960"/>
<keyword evidence="2" id="KW-1185">Reference proteome</keyword>
<dbReference type="EMBL" id="LR593887">
    <property type="protein sequence ID" value="VTS03279.1"/>
    <property type="molecule type" value="Genomic_DNA"/>
</dbReference>
<sequence length="65" mass="7499">MKWLTYTKQIRHEFGWTPHMTLHEHTVHQLFALQAPVGSLSPAEAFVLLNERRARRGLPPLDGIP</sequence>
<evidence type="ECO:0000313" key="1">
    <source>
        <dbReference type="EMBL" id="VIP03064.1"/>
    </source>
</evidence>
<dbReference type="EMBL" id="LR586016">
    <property type="protein sequence ID" value="VIP03064.1"/>
    <property type="molecule type" value="Genomic_DNA"/>
</dbReference>
<evidence type="ECO:0000313" key="2">
    <source>
        <dbReference type="Proteomes" id="UP000464378"/>
    </source>
</evidence>
<protein>
    <submittedName>
        <fullName evidence="1">Uncharacterized protein</fullName>
    </submittedName>
</protein>
<accession>A0A6C2YNU7</accession>
<dbReference type="AlphaFoldDB" id="A0A6C2YNU7"/>
<reference evidence="1" key="1">
    <citation type="submission" date="2019-04" db="EMBL/GenBank/DDBJ databases">
        <authorList>
            <consortium name="Science for Life Laboratories"/>
        </authorList>
    </citation>
    <scope>NUCLEOTIDE SEQUENCE</scope>
    <source>
        <strain evidence="1">MBLW1</strain>
    </source>
</reference>
<organism evidence="1">
    <name type="scientific">Tuwongella immobilis</name>
    <dbReference type="NCBI Taxonomy" id="692036"/>
    <lineage>
        <taxon>Bacteria</taxon>
        <taxon>Pseudomonadati</taxon>
        <taxon>Planctomycetota</taxon>
        <taxon>Planctomycetia</taxon>
        <taxon>Gemmatales</taxon>
        <taxon>Gemmataceae</taxon>
        <taxon>Tuwongella</taxon>
    </lineage>
</organism>
<proteinExistence type="predicted"/>
<gene>
    <name evidence="1" type="ORF">GMBLW1_08960</name>
</gene>
<dbReference type="InParanoid" id="A0A6C2YNU7"/>